<dbReference type="Pfam" id="PF01008">
    <property type="entry name" value="IF-2B"/>
    <property type="match status" value="1"/>
</dbReference>
<accession>A0A9P5D0Q3</accession>
<evidence type="ECO:0000256" key="4">
    <source>
        <dbReference type="ARBA" id="ARBA00022540"/>
    </source>
</evidence>
<dbReference type="Proteomes" id="UP000749293">
    <property type="component" value="Unassembled WGS sequence"/>
</dbReference>
<dbReference type="GeneID" id="55972761"/>
<proteinExistence type="inferred from homology"/>
<dbReference type="Gene3D" id="3.40.50.10470">
    <property type="entry name" value="Translation initiation factor eif-2b, domain 2"/>
    <property type="match status" value="1"/>
</dbReference>
<dbReference type="GO" id="GO:0005085">
    <property type="term" value="F:guanyl-nucleotide exchange factor activity"/>
    <property type="evidence" value="ECO:0007669"/>
    <property type="project" value="TreeGrafter"/>
</dbReference>
<evidence type="ECO:0000313" key="10">
    <source>
        <dbReference type="EMBL" id="KAF4122988.1"/>
    </source>
</evidence>
<evidence type="ECO:0000256" key="3">
    <source>
        <dbReference type="ARBA" id="ARBA00022490"/>
    </source>
</evidence>
<sequence length="330" mass="36001">MTTDPSSADAASGSEFDIVATYNKILSDQPELTKTVVAMKALHALLEATPASTAHETIKILTAGQAQLASNIRYPKAPLAGSQYFLLFVRQRLKESDGDFAVVRRNLLTKGVEYIDKAVEARAAVGLMGHHYVVNAFTVLTYGASRTVLAVLEHAAAAGRNFKVIYVRDDYGKNGQQESDDYVARLRAAGIPTAAVKFSAALHAVKTLKPRVNRVFLGGEVICQNGGMVGRMGSCMIAQAAAHCNIEVFLCGEMHKFSNYHATRLSDVGWPQNIKVFTTDEPEQQQQPDQDDLLEFTPGEFISRIVTENGVYPSNHVVRIIIETFGTLQP</sequence>
<evidence type="ECO:0000256" key="8">
    <source>
        <dbReference type="ARBA" id="ARBA00046432"/>
    </source>
</evidence>
<keyword evidence="4 10" id="KW-0396">Initiation factor</keyword>
<name>A0A9P5D0Q3_9HYPO</name>
<dbReference type="PANTHER" id="PTHR45860:SF1">
    <property type="entry name" value="TRANSLATION INITIATION FACTOR EIF-2B SUBUNIT ALPHA"/>
    <property type="match status" value="1"/>
</dbReference>
<protein>
    <recommendedName>
        <fullName evidence="6">Translation initiation factor eIF2B subunit alpha</fullName>
    </recommendedName>
    <alternativeName>
        <fullName evidence="7">eIF2B GDP-GTP exchange factor subunit alpha</fullName>
    </alternativeName>
</protein>
<dbReference type="AlphaFoldDB" id="A0A9P5D0Q3"/>
<dbReference type="OrthoDB" id="10249309at2759"/>
<evidence type="ECO:0000256" key="7">
    <source>
        <dbReference type="ARBA" id="ARBA00044236"/>
    </source>
</evidence>
<dbReference type="InterPro" id="IPR042529">
    <property type="entry name" value="IF_2B-like_C"/>
</dbReference>
<evidence type="ECO:0000313" key="11">
    <source>
        <dbReference type="Proteomes" id="UP000749293"/>
    </source>
</evidence>
<evidence type="ECO:0000256" key="6">
    <source>
        <dbReference type="ARBA" id="ARBA00044208"/>
    </source>
</evidence>
<dbReference type="InterPro" id="IPR037171">
    <property type="entry name" value="NagB/RpiA_transferase-like"/>
</dbReference>
<evidence type="ECO:0000256" key="2">
    <source>
        <dbReference type="ARBA" id="ARBA00007251"/>
    </source>
</evidence>
<evidence type="ECO:0000256" key="5">
    <source>
        <dbReference type="ARBA" id="ARBA00022917"/>
    </source>
</evidence>
<dbReference type="SUPFAM" id="SSF100950">
    <property type="entry name" value="NagB/RpiA/CoA transferase-like"/>
    <property type="match status" value="1"/>
</dbReference>
<evidence type="ECO:0000256" key="9">
    <source>
        <dbReference type="RuleBase" id="RU003814"/>
    </source>
</evidence>
<dbReference type="InterPro" id="IPR000649">
    <property type="entry name" value="IF-2B-related"/>
</dbReference>
<keyword evidence="3" id="KW-0963">Cytoplasm</keyword>
<comment type="similarity">
    <text evidence="2 9">Belongs to the eIF-2B alpha/beta/delta subunits family.</text>
</comment>
<dbReference type="InterPro" id="IPR042528">
    <property type="entry name" value="elF-2B_alpha_N"/>
</dbReference>
<dbReference type="GO" id="GO:0005829">
    <property type="term" value="C:cytosol"/>
    <property type="evidence" value="ECO:0007669"/>
    <property type="project" value="UniProtKB-SubCell"/>
</dbReference>
<gene>
    <name evidence="10" type="ORF">GMORB2_6536</name>
</gene>
<keyword evidence="5" id="KW-0648">Protein biosynthesis</keyword>
<dbReference type="InterPro" id="IPR051501">
    <property type="entry name" value="eIF2B_alpha/beta/delta"/>
</dbReference>
<evidence type="ECO:0000256" key="1">
    <source>
        <dbReference type="ARBA" id="ARBA00004514"/>
    </source>
</evidence>
<dbReference type="Gene3D" id="1.20.120.1070">
    <property type="entry name" value="Translation initiation factor eIF-2B, N-terminal domain"/>
    <property type="match status" value="1"/>
</dbReference>
<keyword evidence="11" id="KW-1185">Reference proteome</keyword>
<comment type="subcellular location">
    <subcellularLocation>
        <location evidence="1">Cytoplasm</location>
        <location evidence="1">Cytosol</location>
    </subcellularLocation>
</comment>
<organism evidence="10 11">
    <name type="scientific">Geosmithia morbida</name>
    <dbReference type="NCBI Taxonomy" id="1094350"/>
    <lineage>
        <taxon>Eukaryota</taxon>
        <taxon>Fungi</taxon>
        <taxon>Dikarya</taxon>
        <taxon>Ascomycota</taxon>
        <taxon>Pezizomycotina</taxon>
        <taxon>Sordariomycetes</taxon>
        <taxon>Hypocreomycetidae</taxon>
        <taxon>Hypocreales</taxon>
        <taxon>Bionectriaceae</taxon>
        <taxon>Geosmithia</taxon>
    </lineage>
</organism>
<dbReference type="PANTHER" id="PTHR45860">
    <property type="entry name" value="TRANSLATION INITIATION FACTOR EIF-2B SUBUNIT ALPHA"/>
    <property type="match status" value="1"/>
</dbReference>
<reference evidence="10" key="1">
    <citation type="submission" date="2020-03" db="EMBL/GenBank/DDBJ databases">
        <title>Site-based positive gene gene selection in Geosmithia morbida across the United States reveals a broad range of putative effectors and factors for local host and environmental adapation.</title>
        <authorList>
            <person name="Onufrak A."/>
            <person name="Murdoch R.W."/>
            <person name="Gazis R."/>
            <person name="Huff M."/>
            <person name="Staton M."/>
            <person name="Klingeman W."/>
            <person name="Hadziabdic D."/>
        </authorList>
    </citation>
    <scope>NUCLEOTIDE SEQUENCE</scope>
    <source>
        <strain evidence="10">1262</strain>
    </source>
</reference>
<comment type="caution">
    <text evidence="10">The sequence shown here is derived from an EMBL/GenBank/DDBJ whole genome shotgun (WGS) entry which is preliminary data.</text>
</comment>
<dbReference type="GO" id="GO:0003743">
    <property type="term" value="F:translation initiation factor activity"/>
    <property type="evidence" value="ECO:0007669"/>
    <property type="project" value="UniProtKB-KW"/>
</dbReference>
<dbReference type="GO" id="GO:0005851">
    <property type="term" value="C:eukaryotic translation initiation factor 2B complex"/>
    <property type="evidence" value="ECO:0007669"/>
    <property type="project" value="TreeGrafter"/>
</dbReference>
<dbReference type="EMBL" id="JAANYQ010000007">
    <property type="protein sequence ID" value="KAF4122988.1"/>
    <property type="molecule type" value="Genomic_DNA"/>
</dbReference>
<comment type="subunit">
    <text evidence="8">Component of the translation initiation factor 2B (eIF2B) complex which is a heterodecamer of two sets of five different subunits: alpha, beta, gamma, delta and epsilon. Subunits alpha, beta and delta comprise a regulatory subcomplex and subunits epsilon and gamma comprise a catalytic subcomplex. Within the complex, the hexameric regulatory complex resides at the center, with the two heterodimeric catalytic subcomplexes bound on opposite sides.</text>
</comment>
<dbReference type="RefSeq" id="XP_035321640.1">
    <property type="nucleotide sequence ID" value="XM_035468506.1"/>
</dbReference>